<accession>A0AAN9AZQ8</accession>
<dbReference type="Pfam" id="PF04991">
    <property type="entry name" value="LicD"/>
    <property type="match status" value="1"/>
</dbReference>
<keyword evidence="3" id="KW-1185">Reference proteome</keyword>
<evidence type="ECO:0000259" key="1">
    <source>
        <dbReference type="Pfam" id="PF04991"/>
    </source>
</evidence>
<dbReference type="GO" id="GO:0009100">
    <property type="term" value="P:glycoprotein metabolic process"/>
    <property type="evidence" value="ECO:0007669"/>
    <property type="project" value="UniProtKB-ARBA"/>
</dbReference>
<sequence length="378" mass="43158">MMNVTRCRGKAKQRALCCVKVTSLVTLCVLLISPLRNTVLAPFMPGAWLEHNTFRLALMLMDNQHFAITDPFAHPPLVVVSDSSASAVASPSLEVNMSELERFMYKEDPFQEFYRQRDALSVKAKAGDEDAAEELAMMETFQPVMSLRERAQLMFTLDVFMRACQQHGLLFFVLEGTLLGSYRHQGLVPWDDDVDIALNGSEWRRVRQVLGSIPGFTLFAPPDAQWKFYMSDLPAFQDKPFKFPYLDLFFFRQHGPYVWGLTWGMKNHLMLHTKHLFPLTTVPWEMFPRLPAPACVERMAEHNYGVAMCMTPQYVHKTNERRYGFQTGKVACSRLHNYLPFVFRHPGPAGYVVESKTVGGRVLANVTVRATPSVCFKD</sequence>
<reference evidence="2 3" key="1">
    <citation type="submission" date="2024-02" db="EMBL/GenBank/DDBJ databases">
        <title>Chromosome-scale genome assembly of the rough periwinkle Littorina saxatilis.</title>
        <authorList>
            <person name="De Jode A."/>
            <person name="Faria R."/>
            <person name="Formenti G."/>
            <person name="Sims Y."/>
            <person name="Smith T.P."/>
            <person name="Tracey A."/>
            <person name="Wood J.M.D."/>
            <person name="Zagrodzka Z.B."/>
            <person name="Johannesson K."/>
            <person name="Butlin R.K."/>
            <person name="Leder E.H."/>
        </authorList>
    </citation>
    <scope>NUCLEOTIDE SEQUENCE [LARGE SCALE GENOMIC DNA]</scope>
    <source>
        <strain evidence="2">Snail1</strain>
        <tissue evidence="2">Muscle</tissue>
    </source>
</reference>
<dbReference type="InterPro" id="IPR007074">
    <property type="entry name" value="LicD/FKTN/FKRP_NTP_transf"/>
</dbReference>
<evidence type="ECO:0000313" key="3">
    <source>
        <dbReference type="Proteomes" id="UP001374579"/>
    </source>
</evidence>
<dbReference type="AlphaFoldDB" id="A0AAN9AZQ8"/>
<dbReference type="EMBL" id="JBAMIC010000014">
    <property type="protein sequence ID" value="KAK7096398.1"/>
    <property type="molecule type" value="Genomic_DNA"/>
</dbReference>
<dbReference type="PANTHER" id="PTHR43404">
    <property type="entry name" value="LIPOPOLYSACCHARIDE CHOLINEPHOSPHOTRANSFERASE LICD"/>
    <property type="match status" value="1"/>
</dbReference>
<proteinExistence type="predicted"/>
<comment type="caution">
    <text evidence="2">The sequence shown here is derived from an EMBL/GenBank/DDBJ whole genome shotgun (WGS) entry which is preliminary data.</text>
</comment>
<dbReference type="PANTHER" id="PTHR43404:SF1">
    <property type="entry name" value="MNN4P"/>
    <property type="match status" value="1"/>
</dbReference>
<dbReference type="InterPro" id="IPR052942">
    <property type="entry name" value="LPS_cholinephosphotransferase"/>
</dbReference>
<name>A0AAN9AZQ8_9CAEN</name>
<feature type="domain" description="LicD/FKTN/FKRP nucleotidyltransferase" evidence="1">
    <location>
        <begin position="164"/>
        <end position="205"/>
    </location>
</feature>
<protein>
    <recommendedName>
        <fullName evidence="1">LicD/FKTN/FKRP nucleotidyltransferase domain-containing protein</fullName>
    </recommendedName>
</protein>
<organism evidence="2 3">
    <name type="scientific">Littorina saxatilis</name>
    <dbReference type="NCBI Taxonomy" id="31220"/>
    <lineage>
        <taxon>Eukaryota</taxon>
        <taxon>Metazoa</taxon>
        <taxon>Spiralia</taxon>
        <taxon>Lophotrochozoa</taxon>
        <taxon>Mollusca</taxon>
        <taxon>Gastropoda</taxon>
        <taxon>Caenogastropoda</taxon>
        <taxon>Littorinimorpha</taxon>
        <taxon>Littorinoidea</taxon>
        <taxon>Littorinidae</taxon>
        <taxon>Littorina</taxon>
    </lineage>
</organism>
<gene>
    <name evidence="2" type="ORF">V1264_005696</name>
</gene>
<dbReference type="Proteomes" id="UP001374579">
    <property type="component" value="Unassembled WGS sequence"/>
</dbReference>
<evidence type="ECO:0000313" key="2">
    <source>
        <dbReference type="EMBL" id="KAK7096398.1"/>
    </source>
</evidence>